<evidence type="ECO:0000313" key="3">
    <source>
        <dbReference type="Proteomes" id="UP001629274"/>
    </source>
</evidence>
<evidence type="ECO:0008006" key="4">
    <source>
        <dbReference type="Google" id="ProtNLM"/>
    </source>
</evidence>
<dbReference type="RefSeq" id="WP_408260262.1">
    <property type="nucleotide sequence ID" value="NZ_JAQQCK010000003.1"/>
</dbReference>
<accession>A0ABW9BDB1</accession>
<protein>
    <recommendedName>
        <fullName evidence="4">DUF1771 domain-containing protein</fullName>
    </recommendedName>
</protein>
<feature type="region of interest" description="Disordered" evidence="1">
    <location>
        <begin position="45"/>
        <end position="79"/>
    </location>
</feature>
<proteinExistence type="predicted"/>
<evidence type="ECO:0000313" key="2">
    <source>
        <dbReference type="EMBL" id="MFM0238381.1"/>
    </source>
</evidence>
<dbReference type="Proteomes" id="UP001629274">
    <property type="component" value="Unassembled WGS sequence"/>
</dbReference>
<organism evidence="2 3">
    <name type="scientific">Paraburkholderia phytofirmans</name>
    <dbReference type="NCBI Taxonomy" id="261302"/>
    <lineage>
        <taxon>Bacteria</taxon>
        <taxon>Pseudomonadati</taxon>
        <taxon>Pseudomonadota</taxon>
        <taxon>Betaproteobacteria</taxon>
        <taxon>Burkholderiales</taxon>
        <taxon>Burkholderiaceae</taxon>
        <taxon>Paraburkholderia</taxon>
    </lineage>
</organism>
<sequence length="200" mass="21401">MRAHFQVVFVRGELQHQLEQAMHSARDALANQACTGRLRASPALLQSDATPGGSAMNTKQGKKVHLDAAASHHEQAARFHREASQYYEAAKNYDHAAHQAVLAQGHALYAVEESNLAAKHSGAPLPAGSVDSGLTAAQHHAAASELHGQAAQHLRRAAKVFDEDRSAVAHETQVGFSLASRALAHGNEAAKQYVTSLREK</sequence>
<dbReference type="EMBL" id="JAQQDR010000003">
    <property type="protein sequence ID" value="MFM0238381.1"/>
    <property type="molecule type" value="Genomic_DNA"/>
</dbReference>
<feature type="compositionally biased region" description="Basic and acidic residues" evidence="1">
    <location>
        <begin position="64"/>
        <end position="79"/>
    </location>
</feature>
<keyword evidence="3" id="KW-1185">Reference proteome</keyword>
<evidence type="ECO:0000256" key="1">
    <source>
        <dbReference type="SAM" id="MobiDB-lite"/>
    </source>
</evidence>
<reference evidence="2 3" key="1">
    <citation type="journal article" date="2024" name="Chem. Sci.">
        <title>Discovery of megapolipeptins by genome mining of a Burkholderiales bacteria collection.</title>
        <authorList>
            <person name="Paulo B.S."/>
            <person name="Recchia M.J.J."/>
            <person name="Lee S."/>
            <person name="Fergusson C.H."/>
            <person name="Romanowski S.B."/>
            <person name="Hernandez A."/>
            <person name="Krull N."/>
            <person name="Liu D.Y."/>
            <person name="Cavanagh H."/>
            <person name="Bos A."/>
            <person name="Gray C.A."/>
            <person name="Murphy B.T."/>
            <person name="Linington R.G."/>
            <person name="Eustaquio A.S."/>
        </authorList>
    </citation>
    <scope>NUCLEOTIDE SEQUENCE [LARGE SCALE GENOMIC DNA]</scope>
    <source>
        <strain evidence="2 3">RL17-351-BIE-A</strain>
    </source>
</reference>
<name>A0ABW9BDB1_9BURK</name>
<gene>
    <name evidence="2" type="ORF">PQR03_09605</name>
</gene>
<comment type="caution">
    <text evidence="2">The sequence shown here is derived from an EMBL/GenBank/DDBJ whole genome shotgun (WGS) entry which is preliminary data.</text>
</comment>